<dbReference type="Proteomes" id="UP001176940">
    <property type="component" value="Unassembled WGS sequence"/>
</dbReference>
<sequence>MNYLGKKQAAGILSVMEWPAQSPDLNPIELLWEQLDRMLSDTNTYSIIPRDPTFEIHRKIQSVINTYIDNGTIDQQTARFLTNPHPITPVFYVLPKVHKSLTNPPGRPIVASTESVLAPLSIFLEKILTPLIKTTKSFVLDTVARIVSDRDILPTRLDNMSEKFRERNYPQRLLDQEKSRVLQPQSPSLRPTNEDRVPFVHTFHPQHGNIPPDSLLVTMDVSSLYTSIIHEKGIAASKRLLEKSDRSSNSTQLCLDLLRLVLYENFFLYGDTYYVQRQGTAMGSNVVPAYANAYMDSFEETFVYTDDRFKQYVDCYLHYIDDIFLIWTGPTDILQAFHQTLNSVYPELHFTMQYDSARISFLDTLVQRDDQGHLSTDIFSKPTDCNSLLHYSSSHPKATRNSLPRSQFTRVARIVSDRDILPTRLDNMSEKFRERNYPQRLLDQEKSRVLQPQSPSLRPTNEERVPFVHTFHPLMPKIETAIKKHWPLLARAYPNIPSFTKPPLMCNRRATNIKDKLVRADIGSTRSPNSQSSTYQLFIQIGRQSLIGDGAKQWHPCQSAIPDVGSRWSCSVAELHSTAPSTE</sequence>
<dbReference type="InterPro" id="IPR000477">
    <property type="entry name" value="RT_dom"/>
</dbReference>
<feature type="compositionally biased region" description="Basic and acidic residues" evidence="1">
    <location>
        <begin position="435"/>
        <end position="448"/>
    </location>
</feature>
<dbReference type="PANTHER" id="PTHR21301:SF12">
    <property type="match status" value="1"/>
</dbReference>
<accession>A0ABN9M5U3</accession>
<dbReference type="Gene3D" id="3.30.420.10">
    <property type="entry name" value="Ribonuclease H-like superfamily/Ribonuclease H"/>
    <property type="match status" value="1"/>
</dbReference>
<evidence type="ECO:0000313" key="4">
    <source>
        <dbReference type="Proteomes" id="UP001176940"/>
    </source>
</evidence>
<keyword evidence="4" id="KW-1185">Reference proteome</keyword>
<comment type="caution">
    <text evidence="3">The sequence shown here is derived from an EMBL/GenBank/DDBJ whole genome shotgun (WGS) entry which is preliminary data.</text>
</comment>
<dbReference type="Pfam" id="PF26215">
    <property type="entry name" value="HTH_animal"/>
    <property type="match status" value="1"/>
</dbReference>
<dbReference type="PANTHER" id="PTHR21301">
    <property type="entry name" value="REVERSE TRANSCRIPTASE"/>
    <property type="match status" value="1"/>
</dbReference>
<feature type="domain" description="Reverse transcriptase" evidence="2">
    <location>
        <begin position="75"/>
        <end position="378"/>
    </location>
</feature>
<feature type="compositionally biased region" description="Polar residues" evidence="1">
    <location>
        <begin position="450"/>
        <end position="459"/>
    </location>
</feature>
<gene>
    <name evidence="3" type="ORF">RIMI_LOCUS16950591</name>
</gene>
<evidence type="ECO:0000259" key="2">
    <source>
        <dbReference type="PROSITE" id="PS50878"/>
    </source>
</evidence>
<evidence type="ECO:0000313" key="3">
    <source>
        <dbReference type="EMBL" id="CAJ0959703.1"/>
    </source>
</evidence>
<protein>
    <recommendedName>
        <fullName evidence="2">Reverse transcriptase domain-containing protein</fullName>
    </recommendedName>
</protein>
<proteinExistence type="predicted"/>
<dbReference type="InterPro" id="IPR036397">
    <property type="entry name" value="RNaseH_sf"/>
</dbReference>
<name>A0ABN9M5U3_9NEOB</name>
<dbReference type="InterPro" id="IPR058912">
    <property type="entry name" value="HTH_animal"/>
</dbReference>
<feature type="region of interest" description="Disordered" evidence="1">
    <location>
        <begin position="435"/>
        <end position="461"/>
    </location>
</feature>
<dbReference type="EMBL" id="CAUEEQ010048359">
    <property type="protein sequence ID" value="CAJ0959703.1"/>
    <property type="molecule type" value="Genomic_DNA"/>
</dbReference>
<evidence type="ECO:0000256" key="1">
    <source>
        <dbReference type="SAM" id="MobiDB-lite"/>
    </source>
</evidence>
<organism evidence="3 4">
    <name type="scientific">Ranitomeya imitator</name>
    <name type="common">mimic poison frog</name>
    <dbReference type="NCBI Taxonomy" id="111125"/>
    <lineage>
        <taxon>Eukaryota</taxon>
        <taxon>Metazoa</taxon>
        <taxon>Chordata</taxon>
        <taxon>Craniata</taxon>
        <taxon>Vertebrata</taxon>
        <taxon>Euteleostomi</taxon>
        <taxon>Amphibia</taxon>
        <taxon>Batrachia</taxon>
        <taxon>Anura</taxon>
        <taxon>Neobatrachia</taxon>
        <taxon>Hyloidea</taxon>
        <taxon>Dendrobatidae</taxon>
        <taxon>Dendrobatinae</taxon>
        <taxon>Ranitomeya</taxon>
    </lineage>
</organism>
<reference evidence="3" key="1">
    <citation type="submission" date="2023-07" db="EMBL/GenBank/DDBJ databases">
        <authorList>
            <person name="Stuckert A."/>
        </authorList>
    </citation>
    <scope>NUCLEOTIDE SEQUENCE</scope>
</reference>
<dbReference type="PROSITE" id="PS50878">
    <property type="entry name" value="RT_POL"/>
    <property type="match status" value="1"/>
</dbReference>